<dbReference type="InterPro" id="IPR003593">
    <property type="entry name" value="AAA+_ATPase"/>
</dbReference>
<dbReference type="Gene3D" id="3.40.50.300">
    <property type="entry name" value="P-loop containing nucleotide triphosphate hydrolases"/>
    <property type="match status" value="1"/>
</dbReference>
<evidence type="ECO:0000313" key="2">
    <source>
        <dbReference type="EMBL" id="EMZ27915.1"/>
    </source>
</evidence>
<keyword evidence="3" id="KW-1185">Reference proteome</keyword>
<evidence type="ECO:0000259" key="1">
    <source>
        <dbReference type="SMART" id="SM00382"/>
    </source>
</evidence>
<dbReference type="SUPFAM" id="SSF52540">
    <property type="entry name" value="P-loop containing nucleoside triphosphate hydrolases"/>
    <property type="match status" value="1"/>
</dbReference>
<dbReference type="GO" id="GO:0005524">
    <property type="term" value="F:ATP binding"/>
    <property type="evidence" value="ECO:0007669"/>
    <property type="project" value="InterPro"/>
</dbReference>
<dbReference type="SUPFAM" id="SSF55186">
    <property type="entry name" value="ThrRS/AlaRS common domain"/>
    <property type="match status" value="1"/>
</dbReference>
<evidence type="ECO:0000313" key="3">
    <source>
        <dbReference type="Proteomes" id="UP000012589"/>
    </source>
</evidence>
<feature type="domain" description="AAA+ ATPase" evidence="1">
    <location>
        <begin position="286"/>
        <end position="447"/>
    </location>
</feature>
<dbReference type="HOGENOM" id="CLU_023775_1_0_9"/>
<accession>N2AP93</accession>
<name>N2AP93_9FIRM</name>
<proteinExistence type="predicted"/>
<organism evidence="2 3">
    <name type="scientific">Eubacterium plexicaudatum ASF492</name>
    <dbReference type="NCBI Taxonomy" id="1235802"/>
    <lineage>
        <taxon>Bacteria</taxon>
        <taxon>Bacillati</taxon>
        <taxon>Bacillota</taxon>
        <taxon>Clostridia</taxon>
        <taxon>Eubacteriales</taxon>
        <taxon>Eubacteriaceae</taxon>
        <taxon>Eubacterium</taxon>
    </lineage>
</organism>
<dbReference type="InterPro" id="IPR006083">
    <property type="entry name" value="PRK/URK"/>
</dbReference>
<dbReference type="STRING" id="1235802.C823_02056"/>
<dbReference type="Gene3D" id="3.10.20.30">
    <property type="match status" value="1"/>
</dbReference>
<dbReference type="InterPro" id="IPR012675">
    <property type="entry name" value="Beta-grasp_dom_sf"/>
</dbReference>
<gene>
    <name evidence="2" type="ORF">C823_02056</name>
</gene>
<comment type="caution">
    <text evidence="2">The sequence shown here is derived from an EMBL/GenBank/DDBJ whole genome shotgun (WGS) entry which is preliminary data.</text>
</comment>
<dbReference type="Pfam" id="PF00485">
    <property type="entry name" value="PRK"/>
    <property type="match status" value="1"/>
</dbReference>
<dbReference type="AlphaFoldDB" id="N2AP93"/>
<dbReference type="Gene3D" id="3.30.980.10">
    <property type="entry name" value="Threonyl-trna Synthetase, Chain A, domain 2"/>
    <property type="match status" value="1"/>
</dbReference>
<reference evidence="2 3" key="1">
    <citation type="journal article" date="2014" name="Genome Announc.">
        <title>Draft genome sequences of the altered schaedler flora, a defined bacterial community from gnotobiotic mice.</title>
        <authorList>
            <person name="Wannemuehler M.J."/>
            <person name="Overstreet A.M."/>
            <person name="Ward D.V."/>
            <person name="Phillips G.J."/>
        </authorList>
    </citation>
    <scope>NUCLEOTIDE SEQUENCE [LARGE SCALE GENOMIC DNA]</scope>
    <source>
        <strain evidence="2 3">ASF492</strain>
    </source>
</reference>
<dbReference type="PANTHER" id="PTHR10285">
    <property type="entry name" value="URIDINE KINASE"/>
    <property type="match status" value="1"/>
</dbReference>
<dbReference type="InterPro" id="IPR027417">
    <property type="entry name" value="P-loop_NTPase"/>
</dbReference>
<dbReference type="InterPro" id="IPR018163">
    <property type="entry name" value="Thr/Ala-tRNA-synth_IIc_edit"/>
</dbReference>
<dbReference type="SUPFAM" id="SSF81271">
    <property type="entry name" value="TGS-like"/>
    <property type="match status" value="1"/>
</dbReference>
<dbReference type="PATRIC" id="fig|1235802.3.peg.2186"/>
<dbReference type="CDD" id="cd02028">
    <property type="entry name" value="UMPK_like"/>
    <property type="match status" value="1"/>
</dbReference>
<dbReference type="EMBL" id="AQFT01000066">
    <property type="protein sequence ID" value="EMZ27915.1"/>
    <property type="molecule type" value="Genomic_DNA"/>
</dbReference>
<dbReference type="InterPro" id="IPR012676">
    <property type="entry name" value="TGS-like"/>
</dbReference>
<dbReference type="CDD" id="cd01667">
    <property type="entry name" value="TGS_ThrRS"/>
    <property type="match status" value="1"/>
</dbReference>
<dbReference type="GO" id="GO:0016301">
    <property type="term" value="F:kinase activity"/>
    <property type="evidence" value="ECO:0007669"/>
    <property type="project" value="InterPro"/>
</dbReference>
<dbReference type="OrthoDB" id="9764644at2"/>
<sequence length="552" mass="63962">MGDQGYWIQYKNEKKQYVQGTTFLDIAQEYRSRYKDDIVLAVFNNKLRELNRTVEADGVLSFLTTADTKGRKAYRRSMVMMLEKAIFNLYGTDVKLRVMHTLGQGQYCELEGNREVSQKLLQEIDAEMREICKADIEICKHTIHTDDAIAKFHAYGMDDKAKLFRFRRSSHVNVYSMDGFQDYFYGYMVPSTGYLKYFELMRYEQGFVMIFPNEDTKKVSDFHTSNKLYHTLMEAAAWAKQMHINTIGELNEQIVKGRVQDIILLQEAEMERRIGKIAEQIAEEKNKKFILIAGPSSSGKTTFSHRMSIQLQAHGLTPHPIGMDNFYVNREKTPLDEHGQYDFECLEAIDLELFDTTMENLLAGREVELPHFNFKNGKREYKGEYLQLGPDDVLVIEGIHGLNDKLLATLPPETKFKIYISALTQINIDDHNPIPTTDGRLIRRIVRDAFMRGTSAEHTIAMWQSVRRGEEKNIFPFQEQADVMFNSALIYELPVLKMYAEPLLFAIEPDSPQHMQAKRLLKFLDYFLQVPSEEVGRNSILREFIGGSCFHV</sequence>
<dbReference type="Proteomes" id="UP000012589">
    <property type="component" value="Unassembled WGS sequence"/>
</dbReference>
<dbReference type="eggNOG" id="COG0572">
    <property type="taxonomic scope" value="Bacteria"/>
</dbReference>
<protein>
    <recommendedName>
        <fullName evidence="1">AAA+ ATPase domain-containing protein</fullName>
    </recommendedName>
</protein>
<dbReference type="SMART" id="SM00382">
    <property type="entry name" value="AAA"/>
    <property type="match status" value="1"/>
</dbReference>